<sequence length="43" mass="4903">MFERIRGLRSFLPSCPSYLIRISGSAKRSPATSHLRRPKLMGK</sequence>
<organism evidence="2 3">
    <name type="scientific">Cervus elaphus hippelaphus</name>
    <name type="common">European red deer</name>
    <dbReference type="NCBI Taxonomy" id="46360"/>
    <lineage>
        <taxon>Eukaryota</taxon>
        <taxon>Metazoa</taxon>
        <taxon>Chordata</taxon>
        <taxon>Craniata</taxon>
        <taxon>Vertebrata</taxon>
        <taxon>Euteleostomi</taxon>
        <taxon>Mammalia</taxon>
        <taxon>Eutheria</taxon>
        <taxon>Laurasiatheria</taxon>
        <taxon>Artiodactyla</taxon>
        <taxon>Ruminantia</taxon>
        <taxon>Pecora</taxon>
        <taxon>Cervidae</taxon>
        <taxon>Cervinae</taxon>
        <taxon>Cervus</taxon>
    </lineage>
</organism>
<reference evidence="2 3" key="1">
    <citation type="journal article" date="2018" name="Mol. Genet. Genomics">
        <title>The red deer Cervus elaphus genome CerEla1.0: sequencing, annotating, genes, and chromosomes.</title>
        <authorList>
            <person name="Bana N.A."/>
            <person name="Nyiri A."/>
            <person name="Nagy J."/>
            <person name="Frank K."/>
            <person name="Nagy T."/>
            <person name="Steger V."/>
            <person name="Schiller M."/>
            <person name="Lakatos P."/>
            <person name="Sugar L."/>
            <person name="Horn P."/>
            <person name="Barta E."/>
            <person name="Orosz L."/>
        </authorList>
    </citation>
    <scope>NUCLEOTIDE SEQUENCE [LARGE SCALE GENOMIC DNA]</scope>
    <source>
        <strain evidence="2">Hungarian</strain>
    </source>
</reference>
<name>A0A212D3V0_CEREH</name>
<accession>A0A212D3V0</accession>
<gene>
    <name evidence="2" type="ORF">Celaphus_00014874</name>
</gene>
<dbReference type="AlphaFoldDB" id="A0A212D3V0"/>
<evidence type="ECO:0000313" key="2">
    <source>
        <dbReference type="EMBL" id="OWK12937.1"/>
    </source>
</evidence>
<keyword evidence="3" id="KW-1185">Reference proteome</keyword>
<dbReference type="EMBL" id="MKHE01000008">
    <property type="protein sequence ID" value="OWK12937.1"/>
    <property type="molecule type" value="Genomic_DNA"/>
</dbReference>
<proteinExistence type="predicted"/>
<comment type="caution">
    <text evidence="2">The sequence shown here is derived from an EMBL/GenBank/DDBJ whole genome shotgun (WGS) entry which is preliminary data.</text>
</comment>
<protein>
    <submittedName>
        <fullName evidence="2">Uncharacterized protein</fullName>
    </submittedName>
</protein>
<dbReference type="Proteomes" id="UP000242450">
    <property type="component" value="Chromosome 8"/>
</dbReference>
<feature type="compositionally biased region" description="Basic residues" evidence="1">
    <location>
        <begin position="34"/>
        <end position="43"/>
    </location>
</feature>
<evidence type="ECO:0000313" key="3">
    <source>
        <dbReference type="Proteomes" id="UP000242450"/>
    </source>
</evidence>
<feature type="region of interest" description="Disordered" evidence="1">
    <location>
        <begin position="24"/>
        <end position="43"/>
    </location>
</feature>
<evidence type="ECO:0000256" key="1">
    <source>
        <dbReference type="SAM" id="MobiDB-lite"/>
    </source>
</evidence>